<protein>
    <recommendedName>
        <fullName evidence="3">DUF4367 domain-containing protein</fullName>
    </recommendedName>
</protein>
<accession>A0ABU4WP85</accession>
<organism evidence="1 2">
    <name type="scientific">Absicoccus intestinalis</name>
    <dbReference type="NCBI Taxonomy" id="2926319"/>
    <lineage>
        <taxon>Bacteria</taxon>
        <taxon>Bacillati</taxon>
        <taxon>Bacillota</taxon>
        <taxon>Erysipelotrichia</taxon>
        <taxon>Erysipelotrichales</taxon>
        <taxon>Erysipelotrichaceae</taxon>
        <taxon>Absicoccus</taxon>
    </lineage>
</organism>
<keyword evidence="2" id="KW-1185">Reference proteome</keyword>
<evidence type="ECO:0008006" key="3">
    <source>
        <dbReference type="Google" id="ProtNLM"/>
    </source>
</evidence>
<proteinExistence type="predicted"/>
<comment type="caution">
    <text evidence="1">The sequence shown here is derived from an EMBL/GenBank/DDBJ whole genome shotgun (WGS) entry which is preliminary data.</text>
</comment>
<evidence type="ECO:0000313" key="1">
    <source>
        <dbReference type="EMBL" id="MDX8417568.1"/>
    </source>
</evidence>
<sequence>MDKKKRFIIKCLLAGIFGTVIILSTMRMNPPVYATIKEDTIVFQPDERIKFSKIESIKYFEDTKIELVSNGFRWGSDDYFSGDANIRFLNTNGTEKESVYKCKAYLHSRSNDYILIELKNSTRSYVFNFDDEKETKKFYDRMDSFYKSSE</sequence>
<dbReference type="EMBL" id="JALBUS010000009">
    <property type="protein sequence ID" value="MDX8417568.1"/>
    <property type="molecule type" value="Genomic_DNA"/>
</dbReference>
<evidence type="ECO:0000313" key="2">
    <source>
        <dbReference type="Proteomes" id="UP001285244"/>
    </source>
</evidence>
<dbReference type="Proteomes" id="UP001285244">
    <property type="component" value="Unassembled WGS sequence"/>
</dbReference>
<reference evidence="1 2" key="1">
    <citation type="submission" date="2022-03" db="EMBL/GenBank/DDBJ databases">
        <title>Novel taxa within the pig intestine.</title>
        <authorList>
            <person name="Wylensek D."/>
            <person name="Bishof K."/>
            <person name="Afrizal A."/>
            <person name="Clavel T."/>
        </authorList>
    </citation>
    <scope>NUCLEOTIDE SEQUENCE [LARGE SCALE GENOMIC DNA]</scope>
    <source>
        <strain evidence="1 2">Cla-KB-P134</strain>
    </source>
</reference>
<gene>
    <name evidence="1" type="ORF">MOZ64_06895</name>
</gene>
<dbReference type="RefSeq" id="WP_320325853.1">
    <property type="nucleotide sequence ID" value="NZ_JALBUS010000009.1"/>
</dbReference>
<name>A0ABU4WP85_9FIRM</name>